<dbReference type="EMBL" id="JASCXX010000001">
    <property type="protein sequence ID" value="MDI6447433.1"/>
    <property type="molecule type" value="Genomic_DNA"/>
</dbReference>
<gene>
    <name evidence="2" type="ORF">QJ522_00125</name>
</gene>
<protein>
    <submittedName>
        <fullName evidence="2">Uncharacterized protein</fullName>
    </submittedName>
</protein>
<feature type="transmembrane region" description="Helical" evidence="1">
    <location>
        <begin position="253"/>
        <end position="276"/>
    </location>
</feature>
<evidence type="ECO:0000256" key="1">
    <source>
        <dbReference type="SAM" id="Phobius"/>
    </source>
</evidence>
<evidence type="ECO:0000313" key="2">
    <source>
        <dbReference type="EMBL" id="MDI6447433.1"/>
    </source>
</evidence>
<reference evidence="2" key="1">
    <citation type="submission" date="2023-05" db="EMBL/GenBank/DDBJ databases">
        <title>Anaerotaeda fermentans gen. nov., sp. nov., a novel anaerobic planctomycete of the new family within the order Sedimentisphaerales isolated from Taman Peninsula, Russia.</title>
        <authorList>
            <person name="Khomyakova M.A."/>
            <person name="Merkel A.Y."/>
            <person name="Slobodkin A.I."/>
        </authorList>
    </citation>
    <scope>NUCLEOTIDE SEQUENCE</scope>
    <source>
        <strain evidence="2">M17dextr</strain>
    </source>
</reference>
<dbReference type="AlphaFoldDB" id="A0AAW6TWG4"/>
<keyword evidence="1" id="KW-1133">Transmembrane helix</keyword>
<keyword evidence="1" id="KW-0812">Transmembrane</keyword>
<dbReference type="Proteomes" id="UP001431776">
    <property type="component" value="Unassembled WGS sequence"/>
</dbReference>
<name>A0AAW6TWG4_9BACT</name>
<accession>A0AAW6TWG4</accession>
<sequence length="289" mass="31968">MRCSGREHTLLRLQNAPYRSETTDAATELIRQDLSEAALLRGLSGPQAAPAVLEAFSAMQTESEAVFEAVRSAIGSDLCKGWCLFDSLHRLPWYGGIRAFLSLPDPPQSSPSAYAFFILARNKIFIPPHIDGDPFNRCFHAMWRLVAAAKTGDWKDPDNGILTVFKMIETHLNRPDPDEFIVYFAALVLGRMGPVDLTIQDLRNHAGRSSHPTVRRVAALTLRHLEACLPRETQWHDAPQTTCPAHGRGASGILMRLAAVPLTLGIVLTSTVFGLIGHVSRRQRPCQRT</sequence>
<keyword evidence="3" id="KW-1185">Reference proteome</keyword>
<keyword evidence="1" id="KW-0472">Membrane</keyword>
<organism evidence="2 3">
    <name type="scientific">Anaerobaca lacustris</name>
    <dbReference type="NCBI Taxonomy" id="3044600"/>
    <lineage>
        <taxon>Bacteria</taxon>
        <taxon>Pseudomonadati</taxon>
        <taxon>Planctomycetota</taxon>
        <taxon>Phycisphaerae</taxon>
        <taxon>Sedimentisphaerales</taxon>
        <taxon>Anaerobacaceae</taxon>
        <taxon>Anaerobaca</taxon>
    </lineage>
</organism>
<dbReference type="RefSeq" id="WP_349242843.1">
    <property type="nucleotide sequence ID" value="NZ_JASCXX010000001.1"/>
</dbReference>
<proteinExistence type="predicted"/>
<evidence type="ECO:0000313" key="3">
    <source>
        <dbReference type="Proteomes" id="UP001431776"/>
    </source>
</evidence>
<comment type="caution">
    <text evidence="2">The sequence shown here is derived from an EMBL/GenBank/DDBJ whole genome shotgun (WGS) entry which is preliminary data.</text>
</comment>